<feature type="compositionally biased region" description="Low complexity" evidence="1">
    <location>
        <begin position="316"/>
        <end position="329"/>
    </location>
</feature>
<reference evidence="2 3" key="1">
    <citation type="submission" date="2015-01" db="EMBL/GenBank/DDBJ databases">
        <title>The Genome Sequence of Cryptococcus gattii EJB2.</title>
        <authorList>
            <consortium name="The Broad Institute Genomics Platform"/>
            <person name="Cuomo C."/>
            <person name="Litvintseva A."/>
            <person name="Chen Y."/>
            <person name="Heitman J."/>
            <person name="Sun S."/>
            <person name="Springer D."/>
            <person name="Dromer F."/>
            <person name="Young S."/>
            <person name="Zeng Q."/>
            <person name="Gargeya S."/>
            <person name="Abouelleil A."/>
            <person name="Alvarado L."/>
            <person name="Chapman S.B."/>
            <person name="Gainer-Dewar J."/>
            <person name="Goldberg J."/>
            <person name="Griggs A."/>
            <person name="Gujja S."/>
            <person name="Hansen M."/>
            <person name="Howarth C."/>
            <person name="Imamovic A."/>
            <person name="Larimer J."/>
            <person name="Murphy C."/>
            <person name="Naylor J."/>
            <person name="Pearson M."/>
            <person name="Priest M."/>
            <person name="Roberts A."/>
            <person name="Saif S."/>
            <person name="Shea T."/>
            <person name="Sykes S."/>
            <person name="Wortman J."/>
            <person name="Nusbaum C."/>
            <person name="Birren B."/>
        </authorList>
    </citation>
    <scope>NUCLEOTIDE SEQUENCE [LARGE SCALE GENOMIC DNA]</scope>
    <source>
        <strain evidence="2 3">EJB2</strain>
    </source>
</reference>
<gene>
    <name evidence="2" type="ORF">I306_04142</name>
</gene>
<dbReference type="Proteomes" id="UP000054272">
    <property type="component" value="Unassembled WGS sequence"/>
</dbReference>
<evidence type="ECO:0000313" key="3">
    <source>
        <dbReference type="Proteomes" id="UP000054272"/>
    </source>
</evidence>
<feature type="region of interest" description="Disordered" evidence="1">
    <location>
        <begin position="310"/>
        <end position="372"/>
    </location>
</feature>
<dbReference type="EMBL" id="KN848705">
    <property type="protein sequence ID" value="KIR78780.1"/>
    <property type="molecule type" value="Genomic_DNA"/>
</dbReference>
<feature type="compositionally biased region" description="Basic and acidic residues" evidence="1">
    <location>
        <begin position="194"/>
        <end position="213"/>
    </location>
</feature>
<name>A0ABR5BSY8_9TREE</name>
<evidence type="ECO:0000313" key="2">
    <source>
        <dbReference type="EMBL" id="KIR78780.1"/>
    </source>
</evidence>
<sequence>MAQQQAVDPRLRDTSRTSSYQRELTKSAYRAQPILCFPPRDVPIEHLYAYTIPIPPEHTSGEMTKEYQDWIDDHWIHASSLTKHGDPTRHVIDCSIKGTSGNGDHLRVIVGPLEKQYPERWPRKMFNQQRLISYPPFTGKDSRARNAEMATWINKLRVKREAKDVMGRPRTWVQIIREKDGVMIRWRKRLGMGKRKEGQSYRDVSRKSYDTSDRPMPNLTSPVTSLDTGASAEACSCISPFPSPSIPPSSQMRLLSPCSSLSTSPCPSPIHSSSSKASLHPPSIPIGILSPSLTPSPSISPSLLVAHPLPPPPISTSPSSTIPTTNISPIPSPSPSSFPSSPSNSLSSTKPFTAQSPTSSSKKDQQLAEQLAKKEEQLAQWEKLKEEFHDDHYMVKTFNNQIIRISKDIEEIKQLQGRM</sequence>
<feature type="region of interest" description="Disordered" evidence="1">
    <location>
        <begin position="192"/>
        <end position="225"/>
    </location>
</feature>
<keyword evidence="3" id="KW-1185">Reference proteome</keyword>
<proteinExistence type="predicted"/>
<feature type="compositionally biased region" description="Low complexity" evidence="1">
    <location>
        <begin position="337"/>
        <end position="349"/>
    </location>
</feature>
<protein>
    <submittedName>
        <fullName evidence="2">Uncharacterized protein</fullName>
    </submittedName>
</protein>
<feature type="region of interest" description="Disordered" evidence="1">
    <location>
        <begin position="1"/>
        <end position="23"/>
    </location>
</feature>
<feature type="compositionally biased region" description="Polar residues" evidence="1">
    <location>
        <begin position="350"/>
        <end position="360"/>
    </location>
</feature>
<organism evidence="2 3">
    <name type="scientific">Cryptococcus gattii EJB2</name>
    <dbReference type="NCBI Taxonomy" id="1296103"/>
    <lineage>
        <taxon>Eukaryota</taxon>
        <taxon>Fungi</taxon>
        <taxon>Dikarya</taxon>
        <taxon>Basidiomycota</taxon>
        <taxon>Agaricomycotina</taxon>
        <taxon>Tremellomycetes</taxon>
        <taxon>Tremellales</taxon>
        <taxon>Cryptococcaceae</taxon>
        <taxon>Cryptococcus</taxon>
        <taxon>Cryptococcus gattii species complex</taxon>
    </lineage>
</organism>
<evidence type="ECO:0000256" key="1">
    <source>
        <dbReference type="SAM" id="MobiDB-lite"/>
    </source>
</evidence>
<accession>A0ABR5BSY8</accession>
<feature type="compositionally biased region" description="Basic and acidic residues" evidence="1">
    <location>
        <begin position="361"/>
        <end position="372"/>
    </location>
</feature>